<evidence type="ECO:0000259" key="1">
    <source>
        <dbReference type="Pfam" id="PF23717"/>
    </source>
</evidence>
<feature type="domain" description="DUF7159" evidence="1">
    <location>
        <begin position="3"/>
        <end position="134"/>
    </location>
</feature>
<reference evidence="2 3" key="1">
    <citation type="submission" date="2016-01" db="EMBL/GenBank/DDBJ databases">
        <title>The new phylogeny of the genus Mycobacterium.</title>
        <authorList>
            <person name="Tarcisio F."/>
            <person name="Conor M."/>
            <person name="Antonella G."/>
            <person name="Elisabetta G."/>
            <person name="Giulia F.S."/>
            <person name="Sara T."/>
            <person name="Anna F."/>
            <person name="Clotilde B."/>
            <person name="Roberto B."/>
            <person name="Veronica D.S."/>
            <person name="Fabio R."/>
            <person name="Monica P."/>
            <person name="Olivier J."/>
            <person name="Enrico T."/>
            <person name="Nicola S."/>
        </authorList>
    </citation>
    <scope>NUCLEOTIDE SEQUENCE [LARGE SCALE GENOMIC DNA]</scope>
    <source>
        <strain evidence="2 3">ATCC 700010</strain>
    </source>
</reference>
<dbReference type="Proteomes" id="UP000193964">
    <property type="component" value="Unassembled WGS sequence"/>
</dbReference>
<dbReference type="EMBL" id="LQQA01000036">
    <property type="protein sequence ID" value="ORX08740.1"/>
    <property type="molecule type" value="Genomic_DNA"/>
</dbReference>
<sequence>MKTVLGLSVTSDGVGWVLVDGDAPDGTPLDDDAFDVDTADELADRGAAAARGARSIAASSGQEVRAVGVTWSEDVDAEARQLIAALAAAGFADVRVVPGADRDDDAAEPKLSLAQAAARAVATGAIAVQRTQPDVDSAVKARRFTGLRVGGAAAAAVVIAVLVVGSQSVPEALQPAPEPPTPASAGNPQVVSVAVPLVGTKRPAVVEPGADESAERADRTPVYEPTEAFDTAVVESSPVVQAAQPAATIEPPVSAPEPASAVVAHLPVAALPGPAGPQLFAPGPVPAAATAPAAAAPQAPVVAQAPGVAQAPVAEPAPAIAPPPPPIFVNPFLAGLP</sequence>
<dbReference type="Pfam" id="PF23717">
    <property type="entry name" value="DUF7159"/>
    <property type="match status" value="1"/>
</dbReference>
<gene>
    <name evidence="2" type="ORF">AWC31_11455</name>
</gene>
<accession>A0A1X2ER61</accession>
<dbReference type="AlphaFoldDB" id="A0A1X2ER61"/>
<evidence type="ECO:0000313" key="2">
    <source>
        <dbReference type="EMBL" id="ORX08740.1"/>
    </source>
</evidence>
<organism evidence="2 3">
    <name type="scientific">Mycolicibacterium wolinskyi</name>
    <dbReference type="NCBI Taxonomy" id="59750"/>
    <lineage>
        <taxon>Bacteria</taxon>
        <taxon>Bacillati</taxon>
        <taxon>Actinomycetota</taxon>
        <taxon>Actinomycetes</taxon>
        <taxon>Mycobacteriales</taxon>
        <taxon>Mycobacteriaceae</taxon>
        <taxon>Mycolicibacterium</taxon>
    </lineage>
</organism>
<dbReference type="InterPro" id="IPR055583">
    <property type="entry name" value="DUF7159"/>
</dbReference>
<name>A0A1X2ER61_9MYCO</name>
<protein>
    <recommendedName>
        <fullName evidence="1">DUF7159 domain-containing protein</fullName>
    </recommendedName>
</protein>
<comment type="caution">
    <text evidence="2">The sequence shown here is derived from an EMBL/GenBank/DDBJ whole genome shotgun (WGS) entry which is preliminary data.</text>
</comment>
<evidence type="ECO:0000313" key="3">
    <source>
        <dbReference type="Proteomes" id="UP000193964"/>
    </source>
</evidence>
<proteinExistence type="predicted"/>